<dbReference type="RefSeq" id="WP_211291308.1">
    <property type="nucleotide sequence ID" value="NZ_PTJD01000022.1"/>
</dbReference>
<dbReference type="Proteomes" id="UP000239485">
    <property type="component" value="Unassembled WGS sequence"/>
</dbReference>
<dbReference type="InterPro" id="IPR041657">
    <property type="entry name" value="HTH_17"/>
</dbReference>
<dbReference type="Pfam" id="PF12728">
    <property type="entry name" value="HTH_17"/>
    <property type="match status" value="1"/>
</dbReference>
<organism evidence="3 4">
    <name type="scientific">Kineococcus xinjiangensis</name>
    <dbReference type="NCBI Taxonomy" id="512762"/>
    <lineage>
        <taxon>Bacteria</taxon>
        <taxon>Bacillati</taxon>
        <taxon>Actinomycetota</taxon>
        <taxon>Actinomycetes</taxon>
        <taxon>Kineosporiales</taxon>
        <taxon>Kineosporiaceae</taxon>
        <taxon>Kineococcus</taxon>
    </lineage>
</organism>
<gene>
    <name evidence="3" type="ORF">CLV92_12222</name>
</gene>
<proteinExistence type="predicted"/>
<dbReference type="AlphaFoldDB" id="A0A2S6ICD3"/>
<evidence type="ECO:0000313" key="4">
    <source>
        <dbReference type="Proteomes" id="UP000239485"/>
    </source>
</evidence>
<feature type="region of interest" description="Disordered" evidence="1">
    <location>
        <begin position="1"/>
        <end position="22"/>
    </location>
</feature>
<feature type="domain" description="Helix-turn-helix" evidence="2">
    <location>
        <begin position="35"/>
        <end position="80"/>
    </location>
</feature>
<protein>
    <submittedName>
        <fullName evidence="3">Helix-turn-helix protein</fullName>
    </submittedName>
</protein>
<reference evidence="3 4" key="1">
    <citation type="submission" date="2018-02" db="EMBL/GenBank/DDBJ databases">
        <title>Genomic Encyclopedia of Archaeal and Bacterial Type Strains, Phase II (KMG-II): from individual species to whole genera.</title>
        <authorList>
            <person name="Goeker M."/>
        </authorList>
    </citation>
    <scope>NUCLEOTIDE SEQUENCE [LARGE SCALE GENOMIC DNA]</scope>
    <source>
        <strain evidence="3 4">DSM 22857</strain>
    </source>
</reference>
<evidence type="ECO:0000256" key="1">
    <source>
        <dbReference type="SAM" id="MobiDB-lite"/>
    </source>
</evidence>
<name>A0A2S6ICD3_9ACTN</name>
<sequence length="86" mass="8815">MRSTRTTTPPAPSAVTPITTGSPVQPFDGLPVLISVPRAALILGLSRASAYRLAASGALPTRRLAGRVYVVTAKLAAFVNGEEVAA</sequence>
<keyword evidence="4" id="KW-1185">Reference proteome</keyword>
<accession>A0A2S6ICD3</accession>
<dbReference type="EMBL" id="PTJD01000022">
    <property type="protein sequence ID" value="PPK90847.1"/>
    <property type="molecule type" value="Genomic_DNA"/>
</dbReference>
<comment type="caution">
    <text evidence="3">The sequence shown here is derived from an EMBL/GenBank/DDBJ whole genome shotgun (WGS) entry which is preliminary data.</text>
</comment>
<evidence type="ECO:0000313" key="3">
    <source>
        <dbReference type="EMBL" id="PPK90847.1"/>
    </source>
</evidence>
<feature type="compositionally biased region" description="Low complexity" evidence="1">
    <location>
        <begin position="1"/>
        <end position="20"/>
    </location>
</feature>
<evidence type="ECO:0000259" key="2">
    <source>
        <dbReference type="Pfam" id="PF12728"/>
    </source>
</evidence>